<dbReference type="InterPro" id="IPR014436">
    <property type="entry name" value="Extradiol_dOase_DODA"/>
</dbReference>
<organism evidence="9 10">
    <name type="scientific">Brassica carinata</name>
    <name type="common">Ethiopian mustard</name>
    <name type="synonym">Abyssinian cabbage</name>
    <dbReference type="NCBI Taxonomy" id="52824"/>
    <lineage>
        <taxon>Eukaryota</taxon>
        <taxon>Viridiplantae</taxon>
        <taxon>Streptophyta</taxon>
        <taxon>Embryophyta</taxon>
        <taxon>Tracheophyta</taxon>
        <taxon>Spermatophyta</taxon>
        <taxon>Magnoliopsida</taxon>
        <taxon>eudicotyledons</taxon>
        <taxon>Gunneridae</taxon>
        <taxon>Pentapetalae</taxon>
        <taxon>rosids</taxon>
        <taxon>malvids</taxon>
        <taxon>Brassicales</taxon>
        <taxon>Brassicaceae</taxon>
        <taxon>Brassiceae</taxon>
        <taxon>Brassica</taxon>
    </lineage>
</organism>
<evidence type="ECO:0000256" key="6">
    <source>
        <dbReference type="ARBA" id="ARBA00023002"/>
    </source>
</evidence>
<gene>
    <name evidence="9" type="ORF">Bca52824_064755</name>
</gene>
<evidence type="ECO:0000313" key="10">
    <source>
        <dbReference type="Proteomes" id="UP000886595"/>
    </source>
</evidence>
<dbReference type="GO" id="GO:0008270">
    <property type="term" value="F:zinc ion binding"/>
    <property type="evidence" value="ECO:0007669"/>
    <property type="project" value="InterPro"/>
</dbReference>
<dbReference type="GO" id="GO:0016702">
    <property type="term" value="F:oxidoreductase activity, acting on single donors with incorporation of molecular oxygen, incorporation of two atoms of oxygen"/>
    <property type="evidence" value="ECO:0007669"/>
    <property type="project" value="UniProtKB-ARBA"/>
</dbReference>
<dbReference type="SUPFAM" id="SSF53213">
    <property type="entry name" value="LigB-like"/>
    <property type="match status" value="1"/>
</dbReference>
<dbReference type="PANTHER" id="PTHR30096">
    <property type="entry name" value="4,5-DOPA DIOXYGENASE EXTRADIOL-LIKE PROTEIN"/>
    <property type="match status" value="1"/>
</dbReference>
<dbReference type="PANTHER" id="PTHR30096:SF0">
    <property type="entry name" value="4,5-DOPA DIOXYGENASE EXTRADIOL-LIKE PROTEIN"/>
    <property type="match status" value="1"/>
</dbReference>
<accession>A0A8X7QH50</accession>
<comment type="caution">
    <text evidence="9">The sequence shown here is derived from an EMBL/GenBank/DDBJ whole genome shotgun (WGS) entry which is preliminary data.</text>
</comment>
<evidence type="ECO:0000256" key="1">
    <source>
        <dbReference type="ARBA" id="ARBA00001947"/>
    </source>
</evidence>
<evidence type="ECO:0000256" key="5">
    <source>
        <dbReference type="ARBA" id="ARBA00022964"/>
    </source>
</evidence>
<sequence length="194" mass="21324">MDAGLARCVPGRWAPPKTISSSSNGDRNGDWSSPPNTVLRNSTIHDFYGFPDPMYKLKYEAPGAIELGKRADIPVCQLSVQSSQSGTYHYNMGKALAPLKDEGVLIIGSGSATHNLRKLDFNITNGSAVPWALALDHWLRDSLLQGRANLCYVYRAAGKQESIRQTAGSCLVRPARFNQRKDSYVQQCLNVLII</sequence>
<keyword evidence="4" id="KW-0862">Zinc</keyword>
<dbReference type="Pfam" id="PF02900">
    <property type="entry name" value="LigB"/>
    <property type="match status" value="1"/>
</dbReference>
<keyword evidence="6" id="KW-0560">Oxidoreductase</keyword>
<keyword evidence="3" id="KW-0479">Metal-binding</keyword>
<proteinExistence type="inferred from homology"/>
<dbReference type="InterPro" id="IPR004183">
    <property type="entry name" value="Xdiol_dOase_suB"/>
</dbReference>
<dbReference type="EMBL" id="JAAMPC010000013">
    <property type="protein sequence ID" value="KAG2270200.1"/>
    <property type="molecule type" value="Genomic_DNA"/>
</dbReference>
<feature type="domain" description="Extradiol ring-cleavage dioxygenase class III enzyme subunit B" evidence="8">
    <location>
        <begin position="73"/>
        <end position="153"/>
    </location>
</feature>
<keyword evidence="10" id="KW-1185">Reference proteome</keyword>
<evidence type="ECO:0000256" key="7">
    <source>
        <dbReference type="SAM" id="MobiDB-lite"/>
    </source>
</evidence>
<comment type="similarity">
    <text evidence="2">Belongs to the DODA-type extradiol aromatic ring-opening dioxygenase family.</text>
</comment>
<evidence type="ECO:0000256" key="4">
    <source>
        <dbReference type="ARBA" id="ARBA00022833"/>
    </source>
</evidence>
<protein>
    <recommendedName>
        <fullName evidence="8">Extradiol ring-cleavage dioxygenase class III enzyme subunit B domain-containing protein</fullName>
    </recommendedName>
</protein>
<evidence type="ECO:0000256" key="3">
    <source>
        <dbReference type="ARBA" id="ARBA00022723"/>
    </source>
</evidence>
<reference evidence="9 10" key="1">
    <citation type="submission" date="2020-02" db="EMBL/GenBank/DDBJ databases">
        <authorList>
            <person name="Ma Q."/>
            <person name="Huang Y."/>
            <person name="Song X."/>
            <person name="Pei D."/>
        </authorList>
    </citation>
    <scope>NUCLEOTIDE SEQUENCE [LARGE SCALE GENOMIC DNA]</scope>
    <source>
        <strain evidence="9">Sxm20200214</strain>
        <tissue evidence="9">Leaf</tissue>
    </source>
</reference>
<dbReference type="Gene3D" id="3.40.830.10">
    <property type="entry name" value="LigB-like"/>
    <property type="match status" value="2"/>
</dbReference>
<evidence type="ECO:0000256" key="2">
    <source>
        <dbReference type="ARBA" id="ARBA00007581"/>
    </source>
</evidence>
<dbReference type="AlphaFoldDB" id="A0A8X7QH50"/>
<feature type="compositionally biased region" description="Polar residues" evidence="7">
    <location>
        <begin position="18"/>
        <end position="36"/>
    </location>
</feature>
<evidence type="ECO:0000259" key="8">
    <source>
        <dbReference type="Pfam" id="PF02900"/>
    </source>
</evidence>
<dbReference type="CDD" id="cd07363">
    <property type="entry name" value="45_DOPA_Dioxygenase"/>
    <property type="match status" value="1"/>
</dbReference>
<name>A0A8X7QH50_BRACI</name>
<dbReference type="GO" id="GO:0008198">
    <property type="term" value="F:ferrous iron binding"/>
    <property type="evidence" value="ECO:0007669"/>
    <property type="project" value="InterPro"/>
</dbReference>
<evidence type="ECO:0000313" key="9">
    <source>
        <dbReference type="EMBL" id="KAG2270200.1"/>
    </source>
</evidence>
<dbReference type="Proteomes" id="UP000886595">
    <property type="component" value="Unassembled WGS sequence"/>
</dbReference>
<feature type="region of interest" description="Disordered" evidence="7">
    <location>
        <begin position="1"/>
        <end position="36"/>
    </location>
</feature>
<dbReference type="OrthoDB" id="7396853at2759"/>
<comment type="cofactor">
    <cofactor evidence="1">
        <name>Zn(2+)</name>
        <dbReference type="ChEBI" id="CHEBI:29105"/>
    </cofactor>
</comment>
<keyword evidence="5" id="KW-0223">Dioxygenase</keyword>